<dbReference type="AlphaFoldDB" id="A0A9P0DFJ3"/>
<evidence type="ECO:0000313" key="2">
    <source>
        <dbReference type="EMBL" id="CAH1153259.1"/>
    </source>
</evidence>
<dbReference type="Proteomes" id="UP001153737">
    <property type="component" value="Chromosome 14"/>
</dbReference>
<dbReference type="EMBL" id="OU896720">
    <property type="protein sequence ID" value="CAH1153259.1"/>
    <property type="molecule type" value="Genomic_DNA"/>
</dbReference>
<keyword evidence="1" id="KW-0732">Signal</keyword>
<reference evidence="2" key="2">
    <citation type="submission" date="2022-10" db="EMBL/GenBank/DDBJ databases">
        <authorList>
            <consortium name="ENA_rothamsted_submissions"/>
            <consortium name="culmorum"/>
            <person name="King R."/>
        </authorList>
    </citation>
    <scope>NUCLEOTIDE SEQUENCE</scope>
</reference>
<evidence type="ECO:0008006" key="4">
    <source>
        <dbReference type="Google" id="ProtNLM"/>
    </source>
</evidence>
<sequence length="99" mass="10958">MLPTALPRLAIAIAVALSTAPAAEASVISCPTDAIQDQLDPTLRQLCLAIEQAVEDLPRQPMNARIEDPNNMMTIKRNDDSSKITRDHEFLRFGRRFGL</sequence>
<name>A0A9P0DFJ3_PHACE</name>
<organism evidence="2 3">
    <name type="scientific">Phaedon cochleariae</name>
    <name type="common">Mustard beetle</name>
    <dbReference type="NCBI Taxonomy" id="80249"/>
    <lineage>
        <taxon>Eukaryota</taxon>
        <taxon>Metazoa</taxon>
        <taxon>Ecdysozoa</taxon>
        <taxon>Arthropoda</taxon>
        <taxon>Hexapoda</taxon>
        <taxon>Insecta</taxon>
        <taxon>Pterygota</taxon>
        <taxon>Neoptera</taxon>
        <taxon>Endopterygota</taxon>
        <taxon>Coleoptera</taxon>
        <taxon>Polyphaga</taxon>
        <taxon>Cucujiformia</taxon>
        <taxon>Chrysomeloidea</taxon>
        <taxon>Chrysomelidae</taxon>
        <taxon>Chrysomelinae</taxon>
        <taxon>Chrysomelini</taxon>
        <taxon>Phaedon</taxon>
    </lineage>
</organism>
<proteinExistence type="predicted"/>
<evidence type="ECO:0000313" key="3">
    <source>
        <dbReference type="Proteomes" id="UP001153737"/>
    </source>
</evidence>
<keyword evidence="3" id="KW-1185">Reference proteome</keyword>
<feature type="signal peptide" evidence="1">
    <location>
        <begin position="1"/>
        <end position="25"/>
    </location>
</feature>
<dbReference type="OrthoDB" id="10376145at2759"/>
<evidence type="ECO:0000256" key="1">
    <source>
        <dbReference type="SAM" id="SignalP"/>
    </source>
</evidence>
<protein>
    <recommendedName>
        <fullName evidence="4">Myosuppressin</fullName>
    </recommendedName>
</protein>
<accession>A0A9P0DFJ3</accession>
<reference evidence="2" key="1">
    <citation type="submission" date="2022-01" db="EMBL/GenBank/DDBJ databases">
        <authorList>
            <person name="King R."/>
        </authorList>
    </citation>
    <scope>NUCLEOTIDE SEQUENCE</scope>
</reference>
<gene>
    <name evidence="2" type="ORF">PHAECO_LOCUS4307</name>
</gene>
<feature type="chain" id="PRO_5040381468" description="Myosuppressin" evidence="1">
    <location>
        <begin position="26"/>
        <end position="99"/>
    </location>
</feature>